<evidence type="ECO:0000313" key="4">
    <source>
        <dbReference type="Proteomes" id="UP001605036"/>
    </source>
</evidence>
<dbReference type="GO" id="GO:0016853">
    <property type="term" value="F:isomerase activity"/>
    <property type="evidence" value="ECO:0007669"/>
    <property type="project" value="UniProtKB-KW"/>
</dbReference>
<dbReference type="Proteomes" id="UP001605036">
    <property type="component" value="Unassembled WGS sequence"/>
</dbReference>
<keyword evidence="2" id="KW-0413">Isomerase</keyword>
<evidence type="ECO:0000313" key="3">
    <source>
        <dbReference type="EMBL" id="KAL2644518.1"/>
    </source>
</evidence>
<dbReference type="SUPFAM" id="SSF54506">
    <property type="entry name" value="Diaminopimelate epimerase-like"/>
    <property type="match status" value="1"/>
</dbReference>
<dbReference type="Pfam" id="PF02567">
    <property type="entry name" value="PhzC-PhzF"/>
    <property type="match status" value="1"/>
</dbReference>
<keyword evidence="4" id="KW-1185">Reference proteome</keyword>
<sequence length="122" mass="13773">MVIRCTYVKNHEDEEKFKVELLQPNYQKIKEVRGRGVIATARAPAYSNFDAVSRFFAPNLCIGEDPVTASSHTTLGPYWATKLGKNTLEVYQATDREGQISKRMNGAISSMDYYQAVGMKMK</sequence>
<comment type="caution">
    <text evidence="3">The sequence shown here is derived from an EMBL/GenBank/DDBJ whole genome shotgun (WGS) entry which is preliminary data.</text>
</comment>
<dbReference type="PANTHER" id="PTHR13774:SF17">
    <property type="entry name" value="PHENAZINE BIOSYNTHESIS-LIKE DOMAIN-CONTAINING PROTEIN"/>
    <property type="match status" value="1"/>
</dbReference>
<evidence type="ECO:0000256" key="2">
    <source>
        <dbReference type="ARBA" id="ARBA00023235"/>
    </source>
</evidence>
<name>A0ABD1Z9N2_9MARC</name>
<comment type="similarity">
    <text evidence="1">Belongs to the PhzF family.</text>
</comment>
<accession>A0ABD1Z9N2</accession>
<dbReference type="AlphaFoldDB" id="A0ABD1Z9N2"/>
<dbReference type="InterPro" id="IPR003719">
    <property type="entry name" value="Phenazine_PhzF-like"/>
</dbReference>
<protein>
    <submittedName>
        <fullName evidence="3">Uncharacterized protein</fullName>
    </submittedName>
</protein>
<organism evidence="3 4">
    <name type="scientific">Riccia fluitans</name>
    <dbReference type="NCBI Taxonomy" id="41844"/>
    <lineage>
        <taxon>Eukaryota</taxon>
        <taxon>Viridiplantae</taxon>
        <taxon>Streptophyta</taxon>
        <taxon>Embryophyta</taxon>
        <taxon>Marchantiophyta</taxon>
        <taxon>Marchantiopsida</taxon>
        <taxon>Marchantiidae</taxon>
        <taxon>Marchantiales</taxon>
        <taxon>Ricciaceae</taxon>
        <taxon>Riccia</taxon>
    </lineage>
</organism>
<reference evidence="3 4" key="1">
    <citation type="submission" date="2024-09" db="EMBL/GenBank/DDBJ databases">
        <title>Chromosome-scale assembly of Riccia fluitans.</title>
        <authorList>
            <person name="Paukszto L."/>
            <person name="Sawicki J."/>
            <person name="Karawczyk K."/>
            <person name="Piernik-Szablinska J."/>
            <person name="Szczecinska M."/>
            <person name="Mazdziarz M."/>
        </authorList>
    </citation>
    <scope>NUCLEOTIDE SEQUENCE [LARGE SCALE GENOMIC DNA]</scope>
    <source>
        <strain evidence="3">Rf_01</strain>
        <tissue evidence="3">Aerial parts of the thallus</tissue>
    </source>
</reference>
<dbReference type="EMBL" id="JBHFFA010000002">
    <property type="protein sequence ID" value="KAL2644518.1"/>
    <property type="molecule type" value="Genomic_DNA"/>
</dbReference>
<dbReference type="PANTHER" id="PTHR13774">
    <property type="entry name" value="PHENAZINE BIOSYNTHESIS PROTEIN"/>
    <property type="match status" value="1"/>
</dbReference>
<dbReference type="Gene3D" id="3.10.310.10">
    <property type="entry name" value="Diaminopimelate Epimerase, Chain A, domain 1"/>
    <property type="match status" value="1"/>
</dbReference>
<gene>
    <name evidence="3" type="ORF">R1flu_012105</name>
</gene>
<evidence type="ECO:0000256" key="1">
    <source>
        <dbReference type="ARBA" id="ARBA00008270"/>
    </source>
</evidence>
<proteinExistence type="inferred from homology"/>